<dbReference type="GO" id="GO:0016020">
    <property type="term" value="C:membrane"/>
    <property type="evidence" value="ECO:0007669"/>
    <property type="project" value="UniProtKB-SubCell"/>
</dbReference>
<dbReference type="PROSITE" id="PS50835">
    <property type="entry name" value="IG_LIKE"/>
    <property type="match status" value="1"/>
</dbReference>
<dbReference type="GO" id="GO:0050776">
    <property type="term" value="P:regulation of immune response"/>
    <property type="evidence" value="ECO:0007669"/>
    <property type="project" value="InterPro"/>
</dbReference>
<dbReference type="CTD" id="926"/>
<dbReference type="AlphaFoldDB" id="A0A3Q2G0Y5"/>
<evidence type="ECO:0000256" key="7">
    <source>
        <dbReference type="ARBA" id="ARBA00023136"/>
    </source>
</evidence>
<keyword evidence="4" id="KW-0391">Immunity</keyword>
<evidence type="ECO:0000259" key="13">
    <source>
        <dbReference type="PROSITE" id="PS50835"/>
    </source>
</evidence>
<dbReference type="KEGG" id="cvg:107091404"/>
<name>A0A3Q2G0Y5_CYPVA</name>
<dbReference type="Pfam" id="PF07686">
    <property type="entry name" value="V-set"/>
    <property type="match status" value="1"/>
</dbReference>
<dbReference type="InterPro" id="IPR007110">
    <property type="entry name" value="Ig-like_dom"/>
</dbReference>
<evidence type="ECO:0000313" key="14">
    <source>
        <dbReference type="Ensembl" id="ENSCVAP00000015265.1"/>
    </source>
</evidence>
<protein>
    <submittedName>
        <fullName evidence="14">Cd8 beta</fullName>
    </submittedName>
</protein>
<evidence type="ECO:0000256" key="12">
    <source>
        <dbReference type="SAM" id="SignalP"/>
    </source>
</evidence>
<keyword evidence="8" id="KW-1015">Disulfide bond</keyword>
<dbReference type="PANTHER" id="PTHR11292:SF7">
    <property type="entry name" value="T-CELL SURFACE GLYCOPROTEIN CD8 BETA CHAIN-RELATED"/>
    <property type="match status" value="1"/>
</dbReference>
<dbReference type="GeneID" id="107091404"/>
<keyword evidence="10" id="KW-0393">Immunoglobulin domain</keyword>
<keyword evidence="5 11" id="KW-1133">Transmembrane helix</keyword>
<reference evidence="14" key="2">
    <citation type="submission" date="2025-09" db="UniProtKB">
        <authorList>
            <consortium name="Ensembl"/>
        </authorList>
    </citation>
    <scope>IDENTIFICATION</scope>
</reference>
<keyword evidence="2 11" id="KW-0812">Transmembrane</keyword>
<dbReference type="InterPro" id="IPR013783">
    <property type="entry name" value="Ig-like_fold"/>
</dbReference>
<proteinExistence type="predicted"/>
<evidence type="ECO:0000256" key="2">
    <source>
        <dbReference type="ARBA" id="ARBA00022692"/>
    </source>
</evidence>
<reference evidence="14" key="1">
    <citation type="submission" date="2025-08" db="UniProtKB">
        <authorList>
            <consortium name="Ensembl"/>
        </authorList>
    </citation>
    <scope>IDENTIFICATION</scope>
</reference>
<keyword evidence="15" id="KW-1185">Reference proteome</keyword>
<dbReference type="OMA" id="SMILWPL"/>
<evidence type="ECO:0000256" key="9">
    <source>
        <dbReference type="ARBA" id="ARBA00023180"/>
    </source>
</evidence>
<dbReference type="GO" id="GO:0009986">
    <property type="term" value="C:cell surface"/>
    <property type="evidence" value="ECO:0007669"/>
    <property type="project" value="TreeGrafter"/>
</dbReference>
<keyword evidence="7 11" id="KW-0472">Membrane</keyword>
<evidence type="ECO:0000256" key="11">
    <source>
        <dbReference type="SAM" id="Phobius"/>
    </source>
</evidence>
<evidence type="ECO:0000256" key="1">
    <source>
        <dbReference type="ARBA" id="ARBA00004479"/>
    </source>
</evidence>
<evidence type="ECO:0000256" key="6">
    <source>
        <dbReference type="ARBA" id="ARBA00023130"/>
    </source>
</evidence>
<dbReference type="Proteomes" id="UP000265020">
    <property type="component" value="Unassembled WGS sequence"/>
</dbReference>
<evidence type="ECO:0000256" key="5">
    <source>
        <dbReference type="ARBA" id="ARBA00022989"/>
    </source>
</evidence>
<dbReference type="SUPFAM" id="SSF48726">
    <property type="entry name" value="Immunoglobulin"/>
    <property type="match status" value="1"/>
</dbReference>
<dbReference type="STRING" id="28743.ENSCVAP00000015265"/>
<dbReference type="GO" id="GO:0015026">
    <property type="term" value="F:coreceptor activity"/>
    <property type="evidence" value="ECO:0007669"/>
    <property type="project" value="InterPro"/>
</dbReference>
<dbReference type="GeneTree" id="ENSGT00510000048998"/>
<dbReference type="RefSeq" id="XP_015240801.1">
    <property type="nucleotide sequence ID" value="XM_015385315.1"/>
</dbReference>
<organism evidence="14 15">
    <name type="scientific">Cyprinodon variegatus</name>
    <name type="common">Sheepshead minnow</name>
    <dbReference type="NCBI Taxonomy" id="28743"/>
    <lineage>
        <taxon>Eukaryota</taxon>
        <taxon>Metazoa</taxon>
        <taxon>Chordata</taxon>
        <taxon>Craniata</taxon>
        <taxon>Vertebrata</taxon>
        <taxon>Euteleostomi</taxon>
        <taxon>Actinopterygii</taxon>
        <taxon>Neopterygii</taxon>
        <taxon>Teleostei</taxon>
        <taxon>Neoteleostei</taxon>
        <taxon>Acanthomorphata</taxon>
        <taxon>Ovalentaria</taxon>
        <taxon>Atherinomorphae</taxon>
        <taxon>Cyprinodontiformes</taxon>
        <taxon>Cyprinodontidae</taxon>
        <taxon>Cyprinodon</taxon>
    </lineage>
</organism>
<feature type="transmembrane region" description="Helical" evidence="11">
    <location>
        <begin position="170"/>
        <end position="193"/>
    </location>
</feature>
<feature type="chain" id="PRO_5018528161" evidence="12">
    <location>
        <begin position="22"/>
        <end position="211"/>
    </location>
</feature>
<dbReference type="GO" id="GO:0042288">
    <property type="term" value="F:MHC class I protein binding"/>
    <property type="evidence" value="ECO:0007669"/>
    <property type="project" value="InterPro"/>
</dbReference>
<evidence type="ECO:0000256" key="4">
    <source>
        <dbReference type="ARBA" id="ARBA00022859"/>
    </source>
</evidence>
<dbReference type="InterPro" id="IPR013106">
    <property type="entry name" value="Ig_V-set"/>
</dbReference>
<keyword evidence="9" id="KW-0325">Glycoprotein</keyword>
<feature type="domain" description="Ig-like" evidence="13">
    <location>
        <begin position="26"/>
        <end position="120"/>
    </location>
</feature>
<evidence type="ECO:0000313" key="15">
    <source>
        <dbReference type="Proteomes" id="UP000265020"/>
    </source>
</evidence>
<evidence type="ECO:0000256" key="10">
    <source>
        <dbReference type="ARBA" id="ARBA00023319"/>
    </source>
</evidence>
<dbReference type="GO" id="GO:0002250">
    <property type="term" value="P:adaptive immune response"/>
    <property type="evidence" value="ECO:0007669"/>
    <property type="project" value="UniProtKB-KW"/>
</dbReference>
<dbReference type="PANTHER" id="PTHR11292">
    <property type="entry name" value="T-CELL SURFACE GLYCOPROTEIN CD8 BETA CHAIN"/>
    <property type="match status" value="1"/>
</dbReference>
<feature type="signal peptide" evidence="12">
    <location>
        <begin position="1"/>
        <end position="21"/>
    </location>
</feature>
<keyword evidence="3 12" id="KW-0732">Signal</keyword>
<evidence type="ECO:0000256" key="3">
    <source>
        <dbReference type="ARBA" id="ARBA00022729"/>
    </source>
</evidence>
<sequence length="211" mass="23628">MYSPPLAWFLLTTSIWTLSWSQIMPPETTKFVFPKINSTESIDCECSSSDCANVYWYRAVPSVGKVEYIGRCNNAERFVFGPAYEKQQSRFKCSKRSSGFALRIINVNKGDAGIYSCVLTLKDSVEKFNPGTVLRPGEIPPTTPPVTKAKPKPRCPCNRKTPPQDGCASLVLWPLVGVAVGLALGLLCLLYYFSRLPKKCHHHFVKKRLMS</sequence>
<dbReference type="InterPro" id="IPR036179">
    <property type="entry name" value="Ig-like_dom_sf"/>
</dbReference>
<dbReference type="Ensembl" id="ENSCVAT00000023319.1">
    <property type="protein sequence ID" value="ENSCVAP00000015265.1"/>
    <property type="gene ID" value="ENSCVAG00000018048.1"/>
</dbReference>
<evidence type="ECO:0000256" key="8">
    <source>
        <dbReference type="ARBA" id="ARBA00023157"/>
    </source>
</evidence>
<dbReference type="Gene3D" id="2.60.40.10">
    <property type="entry name" value="Immunoglobulins"/>
    <property type="match status" value="1"/>
</dbReference>
<comment type="subcellular location">
    <subcellularLocation>
        <location evidence="1">Membrane</location>
        <topology evidence="1">Single-pass type I membrane protein</topology>
    </subcellularLocation>
</comment>
<dbReference type="InterPro" id="IPR042414">
    <property type="entry name" value="CD8B"/>
</dbReference>
<dbReference type="OrthoDB" id="9394844at2759"/>
<accession>A0A3Q2G0Y5</accession>
<keyword evidence="6" id="KW-1064">Adaptive immunity</keyword>